<dbReference type="EMBL" id="JACXIZ010000017">
    <property type="protein sequence ID" value="MBD2845697.1"/>
    <property type="molecule type" value="Genomic_DNA"/>
</dbReference>
<protein>
    <submittedName>
        <fullName evidence="13">Heme A synthase</fullName>
    </submittedName>
</protein>
<evidence type="ECO:0000256" key="6">
    <source>
        <dbReference type="ARBA" id="ARBA00023002"/>
    </source>
</evidence>
<keyword evidence="6" id="KW-0560">Oxidoreductase</keyword>
<sequence>MVSSRYRRLTVVVCIGMLLVLLAGALVTNTGSGRGCGDDWPLCHGKFIPAYTLESMLEYSHRAVSAAVGFLVLALFIATLLRYRRHGEAVLYTSSALFFTILQALLGAAAVMWPQSPSVMALHFGFSLLAFASTMLIVLWAYRRRTAEQAARAERLRRVPRSVLRYSWALFAYTYVVVYVGAFIRHTKTSGGCGGDWPLCNGAVIPELSGASGLVFTHRVLAIVLVINVIILMVHLRRLAGQEELTRVATWMAVLVVVQVFSGALLTVTLTNENVYIFTGLLHNVIISLFFGLLADVCIQAWKHRGGRA</sequence>
<evidence type="ECO:0000256" key="5">
    <source>
        <dbReference type="ARBA" id="ARBA00022989"/>
    </source>
</evidence>
<keyword evidence="4" id="KW-0479">Metal-binding</keyword>
<dbReference type="GO" id="GO:0016491">
    <property type="term" value="F:oxidoreductase activity"/>
    <property type="evidence" value="ECO:0007669"/>
    <property type="project" value="UniProtKB-KW"/>
</dbReference>
<dbReference type="InterPro" id="IPR003780">
    <property type="entry name" value="COX15/CtaA_fam"/>
</dbReference>
<keyword evidence="5 12" id="KW-1133">Transmembrane helix</keyword>
<evidence type="ECO:0000256" key="9">
    <source>
        <dbReference type="ARBA" id="ARBA00023136"/>
    </source>
</evidence>
<feature type="transmembrane region" description="Helical" evidence="12">
    <location>
        <begin position="90"/>
        <end position="113"/>
    </location>
</feature>
<dbReference type="PANTHER" id="PTHR35457:SF1">
    <property type="entry name" value="HEME A SYNTHASE"/>
    <property type="match status" value="1"/>
</dbReference>
<organism evidence="13 14">
    <name type="scientific">Paenibacillus sabuli</name>
    <dbReference type="NCBI Taxonomy" id="2772509"/>
    <lineage>
        <taxon>Bacteria</taxon>
        <taxon>Bacillati</taxon>
        <taxon>Bacillota</taxon>
        <taxon>Bacilli</taxon>
        <taxon>Bacillales</taxon>
        <taxon>Paenibacillaceae</taxon>
        <taxon>Paenibacillus</taxon>
    </lineage>
</organism>
<feature type="transmembrane region" description="Helical" evidence="12">
    <location>
        <begin position="59"/>
        <end position="78"/>
    </location>
</feature>
<accession>A0A927BS00</accession>
<feature type="transmembrane region" description="Helical" evidence="12">
    <location>
        <begin position="119"/>
        <end position="142"/>
    </location>
</feature>
<dbReference type="AlphaFoldDB" id="A0A927BS00"/>
<evidence type="ECO:0000256" key="10">
    <source>
        <dbReference type="ARBA" id="ARBA00023157"/>
    </source>
</evidence>
<gene>
    <name evidence="13" type="ORF">IDH44_10895</name>
</gene>
<evidence type="ECO:0000313" key="14">
    <source>
        <dbReference type="Proteomes" id="UP000621560"/>
    </source>
</evidence>
<evidence type="ECO:0000256" key="8">
    <source>
        <dbReference type="ARBA" id="ARBA00023133"/>
    </source>
</evidence>
<dbReference type="GO" id="GO:0016020">
    <property type="term" value="C:membrane"/>
    <property type="evidence" value="ECO:0007669"/>
    <property type="project" value="UniProtKB-SubCell"/>
</dbReference>
<comment type="subcellular location">
    <subcellularLocation>
        <location evidence="1">Membrane</location>
        <topology evidence="1">Multi-pass membrane protein</topology>
    </subcellularLocation>
</comment>
<keyword evidence="7" id="KW-0408">Iron</keyword>
<feature type="transmembrane region" description="Helical" evidence="12">
    <location>
        <begin position="216"/>
        <end position="236"/>
    </location>
</feature>
<keyword evidence="3 12" id="KW-0812">Transmembrane</keyword>
<comment type="pathway">
    <text evidence="11">Porphyrin-containing compound metabolism.</text>
</comment>
<dbReference type="Pfam" id="PF02628">
    <property type="entry name" value="COX15-CtaA"/>
    <property type="match status" value="2"/>
</dbReference>
<evidence type="ECO:0000256" key="4">
    <source>
        <dbReference type="ARBA" id="ARBA00022723"/>
    </source>
</evidence>
<dbReference type="GO" id="GO:0006784">
    <property type="term" value="P:heme A biosynthetic process"/>
    <property type="evidence" value="ECO:0007669"/>
    <property type="project" value="InterPro"/>
</dbReference>
<feature type="transmembrane region" description="Helical" evidence="12">
    <location>
        <begin position="248"/>
        <end position="270"/>
    </location>
</feature>
<keyword evidence="10" id="KW-1015">Disulfide bond</keyword>
<dbReference type="PANTHER" id="PTHR35457">
    <property type="entry name" value="HEME A SYNTHASE"/>
    <property type="match status" value="1"/>
</dbReference>
<evidence type="ECO:0000256" key="3">
    <source>
        <dbReference type="ARBA" id="ARBA00022692"/>
    </source>
</evidence>
<evidence type="ECO:0000256" key="7">
    <source>
        <dbReference type="ARBA" id="ARBA00023004"/>
    </source>
</evidence>
<reference evidence="13" key="1">
    <citation type="submission" date="2020-09" db="EMBL/GenBank/DDBJ databases">
        <title>A novel bacterium of genus Paenibacillus, isolated from South China Sea.</title>
        <authorList>
            <person name="Huang H."/>
            <person name="Mo K."/>
            <person name="Hu Y."/>
        </authorList>
    </citation>
    <scope>NUCLEOTIDE SEQUENCE</scope>
    <source>
        <strain evidence="13">IB182496</strain>
    </source>
</reference>
<proteinExistence type="predicted"/>
<evidence type="ECO:0000256" key="11">
    <source>
        <dbReference type="ARBA" id="ARBA00023444"/>
    </source>
</evidence>
<evidence type="ECO:0000256" key="1">
    <source>
        <dbReference type="ARBA" id="ARBA00004141"/>
    </source>
</evidence>
<evidence type="ECO:0000256" key="2">
    <source>
        <dbReference type="ARBA" id="ARBA00022475"/>
    </source>
</evidence>
<evidence type="ECO:0000313" key="13">
    <source>
        <dbReference type="EMBL" id="MBD2845697.1"/>
    </source>
</evidence>
<dbReference type="GO" id="GO:0046872">
    <property type="term" value="F:metal ion binding"/>
    <property type="evidence" value="ECO:0007669"/>
    <property type="project" value="UniProtKB-KW"/>
</dbReference>
<evidence type="ECO:0000256" key="12">
    <source>
        <dbReference type="SAM" id="Phobius"/>
    </source>
</evidence>
<keyword evidence="2" id="KW-1003">Cell membrane</keyword>
<name>A0A927BS00_9BACL</name>
<feature type="transmembrane region" description="Helical" evidence="12">
    <location>
        <begin position="276"/>
        <end position="299"/>
    </location>
</feature>
<dbReference type="Proteomes" id="UP000621560">
    <property type="component" value="Unassembled WGS sequence"/>
</dbReference>
<keyword evidence="14" id="KW-1185">Reference proteome</keyword>
<dbReference type="InterPro" id="IPR050450">
    <property type="entry name" value="COX15/CtaA_HemeA_synthase"/>
</dbReference>
<feature type="transmembrane region" description="Helical" evidence="12">
    <location>
        <begin position="163"/>
        <end position="184"/>
    </location>
</feature>
<keyword evidence="9 12" id="KW-0472">Membrane</keyword>
<keyword evidence="8" id="KW-0350">Heme biosynthesis</keyword>
<comment type="caution">
    <text evidence="13">The sequence shown here is derived from an EMBL/GenBank/DDBJ whole genome shotgun (WGS) entry which is preliminary data.</text>
</comment>